<dbReference type="Proteomes" id="UP000509626">
    <property type="component" value="Chromosome"/>
</dbReference>
<organism evidence="2 3">
    <name type="scientific">Halorarum salinum</name>
    <dbReference type="NCBI Taxonomy" id="2743089"/>
    <lineage>
        <taxon>Archaea</taxon>
        <taxon>Methanobacteriati</taxon>
        <taxon>Methanobacteriota</taxon>
        <taxon>Stenosarchaea group</taxon>
        <taxon>Halobacteria</taxon>
        <taxon>Halobacteriales</taxon>
        <taxon>Haloferacaceae</taxon>
        <taxon>Halorarum</taxon>
    </lineage>
</organism>
<proteinExistence type="predicted"/>
<evidence type="ECO:0008006" key="4">
    <source>
        <dbReference type="Google" id="ProtNLM"/>
    </source>
</evidence>
<sequence>MRVRTVAVVVLLVLASVAPAAATSSATAPAAAAQSATTQSTVVRSAAIRSTVARSAPTRPAATRVESPRPATSSATPTRSVEAGSDDVGLTRTLSLTPERPGEIDVVVRFSIPDRVSELRTTLPPGATVRSASGFAAGDGGNEYEWDGRTDSPRLAFRVPVNRTAESGRLAEDPPVGAAVDVRPGAHEGGAVGPADSHSADDGYLFADVGPWALVQPPQVGVGWRYTGDPPRLDRRTTVDGEGAVRGRMAFLGEHETYVREAHGQTFRLVVPAAADMAEDPETVLDAVANASDALRVGDRDDEVLLVAAPSGPDWVVRGLQTGEAEAWVRADERLATPENVWLHEYVHTRQGFETTDGTRWLLEGSAHYYAALLALEGDLVGFDEFATYLAAGERRPYADAVLAEPGTWAGGANYVKGGLVAGELDRRIRVETDSEATLGSVLARLNARDGPVTADGFRRAVDEAGGRPVADDADRYTATEAVPGMWERPAHDEAFGRLPARVTVTPPDDADVSGPYRNGSLTAPPSIAAGETLTLRPTVGNVGGTPGEFELALRVDGERVDAATGRLDPDETATVPLSHTFDAPGRYTLSVGDRQYEVRVSEPATPTVGTVRANRTTVAPGEAVRLTATVRNDASVPADGEVPVVIDGETLRTETVRLAPGGGRELSVVVRFEAAGERRVAFGDRSATVTVDRGDEGTDVTTPGFGTFPTAAALAALTALLASRFGRSSGRGGEGGRSER</sequence>
<keyword evidence="3" id="KW-1185">Reference proteome</keyword>
<accession>A0A7D5L9Z9</accession>
<feature type="region of interest" description="Disordered" evidence="1">
    <location>
        <begin position="51"/>
        <end position="93"/>
    </location>
</feature>
<dbReference type="KEGG" id="halu:HUG12_05560"/>
<dbReference type="OrthoDB" id="271491at2157"/>
<gene>
    <name evidence="2" type="ORF">HUG12_05560</name>
</gene>
<evidence type="ECO:0000313" key="3">
    <source>
        <dbReference type="Proteomes" id="UP000509626"/>
    </source>
</evidence>
<feature type="compositionally biased region" description="Low complexity" evidence="1">
    <location>
        <begin position="51"/>
        <end position="65"/>
    </location>
</feature>
<name>A0A7D5L9Z9_9EURY</name>
<feature type="compositionally biased region" description="Polar residues" evidence="1">
    <location>
        <begin position="70"/>
        <end position="79"/>
    </location>
</feature>
<dbReference type="RefSeq" id="WP_179267813.1">
    <property type="nucleotide sequence ID" value="NZ_CP058579.1"/>
</dbReference>
<dbReference type="Gene3D" id="2.60.40.10">
    <property type="entry name" value="Immunoglobulins"/>
    <property type="match status" value="2"/>
</dbReference>
<dbReference type="AlphaFoldDB" id="A0A7D5L9Z9"/>
<feature type="region of interest" description="Disordered" evidence="1">
    <location>
        <begin position="503"/>
        <end position="526"/>
    </location>
</feature>
<evidence type="ECO:0000313" key="2">
    <source>
        <dbReference type="EMBL" id="QLG61229.1"/>
    </source>
</evidence>
<dbReference type="InterPro" id="IPR013783">
    <property type="entry name" value="Ig-like_fold"/>
</dbReference>
<protein>
    <recommendedName>
        <fullName evidence="4">CARDB domain-containing protein</fullName>
    </recommendedName>
</protein>
<dbReference type="EMBL" id="CP058579">
    <property type="protein sequence ID" value="QLG61229.1"/>
    <property type="molecule type" value="Genomic_DNA"/>
</dbReference>
<feature type="region of interest" description="Disordered" evidence="1">
    <location>
        <begin position="124"/>
        <end position="150"/>
    </location>
</feature>
<dbReference type="GeneID" id="56036905"/>
<evidence type="ECO:0000256" key="1">
    <source>
        <dbReference type="SAM" id="MobiDB-lite"/>
    </source>
</evidence>
<reference evidence="2 3" key="1">
    <citation type="submission" date="2020-06" db="EMBL/GenBank/DDBJ databases">
        <title>NJ-3-1, isolated from saline soil.</title>
        <authorList>
            <person name="Cui H.L."/>
            <person name="Shi X."/>
        </authorList>
    </citation>
    <scope>NUCLEOTIDE SEQUENCE [LARGE SCALE GENOMIC DNA]</scope>
    <source>
        <strain evidence="2 3">NJ-3-1</strain>
    </source>
</reference>